<reference evidence="1" key="1">
    <citation type="submission" date="2022-11" db="EMBL/GenBank/DDBJ databases">
        <authorList>
            <person name="Petersen C."/>
        </authorList>
    </citation>
    <scope>NUCLEOTIDE SEQUENCE</scope>
    <source>
        <strain evidence="1">IBT 30069</strain>
    </source>
</reference>
<comment type="caution">
    <text evidence="1">The sequence shown here is derived from an EMBL/GenBank/DDBJ whole genome shotgun (WGS) entry which is preliminary data.</text>
</comment>
<dbReference type="AlphaFoldDB" id="A0A9W9KQ92"/>
<protein>
    <submittedName>
        <fullName evidence="1">Uncharacterized protein</fullName>
    </submittedName>
</protein>
<proteinExistence type="predicted"/>
<sequence>MSTNRVDTNTQAVTATPNRDWAAVVAKKHTDQATSLPAAAGLTLLQKKEVLEKVDELPKWEYSVKTTLRSQQMHMLFPLFSKFSTP</sequence>
<evidence type="ECO:0000313" key="2">
    <source>
        <dbReference type="Proteomes" id="UP001149165"/>
    </source>
</evidence>
<dbReference type="EMBL" id="JAPQKH010000002">
    <property type="protein sequence ID" value="KAJ5113833.1"/>
    <property type="molecule type" value="Genomic_DNA"/>
</dbReference>
<name>A0A9W9KQ92_9EURO</name>
<keyword evidence="2" id="KW-1185">Reference proteome</keyword>
<dbReference type="Proteomes" id="UP001149165">
    <property type="component" value="Unassembled WGS sequence"/>
</dbReference>
<reference evidence="1" key="2">
    <citation type="journal article" date="2023" name="IMA Fungus">
        <title>Comparative genomic study of the Penicillium genus elucidates a diverse pangenome and 15 lateral gene transfer events.</title>
        <authorList>
            <person name="Petersen C."/>
            <person name="Sorensen T."/>
            <person name="Nielsen M.R."/>
            <person name="Sondergaard T.E."/>
            <person name="Sorensen J.L."/>
            <person name="Fitzpatrick D.A."/>
            <person name="Frisvad J.C."/>
            <person name="Nielsen K.L."/>
        </authorList>
    </citation>
    <scope>NUCLEOTIDE SEQUENCE</scope>
    <source>
        <strain evidence="1">IBT 30069</strain>
    </source>
</reference>
<accession>A0A9W9KQ92</accession>
<evidence type="ECO:0000313" key="1">
    <source>
        <dbReference type="EMBL" id="KAJ5113833.1"/>
    </source>
</evidence>
<organism evidence="1 2">
    <name type="scientific">Penicillium angulare</name>
    <dbReference type="NCBI Taxonomy" id="116970"/>
    <lineage>
        <taxon>Eukaryota</taxon>
        <taxon>Fungi</taxon>
        <taxon>Dikarya</taxon>
        <taxon>Ascomycota</taxon>
        <taxon>Pezizomycotina</taxon>
        <taxon>Eurotiomycetes</taxon>
        <taxon>Eurotiomycetidae</taxon>
        <taxon>Eurotiales</taxon>
        <taxon>Aspergillaceae</taxon>
        <taxon>Penicillium</taxon>
    </lineage>
</organism>
<gene>
    <name evidence="1" type="ORF">N7456_002367</name>
</gene>